<evidence type="ECO:0000313" key="4">
    <source>
        <dbReference type="EMBL" id="MBR7832713.1"/>
    </source>
</evidence>
<dbReference type="PANTHER" id="PTHR30055:SF200">
    <property type="entry name" value="HTH-TYPE TRANSCRIPTIONAL REPRESSOR BDCR"/>
    <property type="match status" value="1"/>
</dbReference>
<dbReference type="InterPro" id="IPR041490">
    <property type="entry name" value="KstR2_TetR_C"/>
</dbReference>
<dbReference type="RefSeq" id="WP_212527238.1">
    <property type="nucleotide sequence ID" value="NZ_JAGSOG010000015.1"/>
</dbReference>
<dbReference type="InterPro" id="IPR023772">
    <property type="entry name" value="DNA-bd_HTH_TetR-type_CS"/>
</dbReference>
<reference evidence="4" key="1">
    <citation type="submission" date="2021-04" db="EMBL/GenBank/DDBJ databases">
        <title>Genome based classification of Actinospica acidithermotolerans sp. nov., an actinobacterium isolated from an Indonesian hot spring.</title>
        <authorList>
            <person name="Kusuma A.B."/>
            <person name="Putra K.E."/>
            <person name="Nafisah S."/>
            <person name="Loh J."/>
            <person name="Nouioui I."/>
            <person name="Goodfellow M."/>
        </authorList>
    </citation>
    <scope>NUCLEOTIDE SEQUENCE</scope>
    <source>
        <strain evidence="4">CSCA 57</strain>
    </source>
</reference>
<feature type="domain" description="HTH tetR-type" evidence="3">
    <location>
        <begin position="25"/>
        <end position="85"/>
    </location>
</feature>
<dbReference type="InterPro" id="IPR001647">
    <property type="entry name" value="HTH_TetR"/>
</dbReference>
<organism evidence="4 5">
    <name type="scientific">Actinospica durhamensis</name>
    <dbReference type="NCBI Taxonomy" id="1508375"/>
    <lineage>
        <taxon>Bacteria</taxon>
        <taxon>Bacillati</taxon>
        <taxon>Actinomycetota</taxon>
        <taxon>Actinomycetes</taxon>
        <taxon>Catenulisporales</taxon>
        <taxon>Actinospicaceae</taxon>
        <taxon>Actinospica</taxon>
    </lineage>
</organism>
<dbReference type="InterPro" id="IPR050109">
    <property type="entry name" value="HTH-type_TetR-like_transc_reg"/>
</dbReference>
<dbReference type="Gene3D" id="1.10.357.10">
    <property type="entry name" value="Tetracycline Repressor, domain 2"/>
    <property type="match status" value="1"/>
</dbReference>
<dbReference type="Pfam" id="PF00440">
    <property type="entry name" value="TetR_N"/>
    <property type="match status" value="1"/>
</dbReference>
<dbReference type="Proteomes" id="UP000675781">
    <property type="component" value="Unassembled WGS sequence"/>
</dbReference>
<dbReference type="GO" id="GO:0000976">
    <property type="term" value="F:transcription cis-regulatory region binding"/>
    <property type="evidence" value="ECO:0007669"/>
    <property type="project" value="TreeGrafter"/>
</dbReference>
<dbReference type="InterPro" id="IPR009057">
    <property type="entry name" value="Homeodomain-like_sf"/>
</dbReference>
<dbReference type="GO" id="GO:0003700">
    <property type="term" value="F:DNA-binding transcription factor activity"/>
    <property type="evidence" value="ECO:0007669"/>
    <property type="project" value="TreeGrafter"/>
</dbReference>
<name>A0A941ELT6_9ACTN</name>
<keyword evidence="1 2" id="KW-0238">DNA-binding</keyword>
<evidence type="ECO:0000313" key="5">
    <source>
        <dbReference type="Proteomes" id="UP000675781"/>
    </source>
</evidence>
<gene>
    <name evidence="4" type="ORF">KDL01_05545</name>
</gene>
<keyword evidence="5" id="KW-1185">Reference proteome</keyword>
<dbReference type="InterPro" id="IPR036271">
    <property type="entry name" value="Tet_transcr_reg_TetR-rel_C_sf"/>
</dbReference>
<dbReference type="PRINTS" id="PR00455">
    <property type="entry name" value="HTHTETR"/>
</dbReference>
<dbReference type="SUPFAM" id="SSF46689">
    <property type="entry name" value="Homeodomain-like"/>
    <property type="match status" value="1"/>
</dbReference>
<comment type="caution">
    <text evidence="4">The sequence shown here is derived from an EMBL/GenBank/DDBJ whole genome shotgun (WGS) entry which is preliminary data.</text>
</comment>
<dbReference type="Pfam" id="PF17932">
    <property type="entry name" value="TetR_C_24"/>
    <property type="match status" value="1"/>
</dbReference>
<sequence length="225" mass="24059">MPQSDAGLDPAQEQGLVEAWDRAAAPAARRLMIAAVEAFAARGYHGTSTRDIADRAGLSPAGVYVHFASKEELFYRITLVGHQQTLRSALEAEAASGPAASAAERLRAVVAAQTAFEARHHTTARVIEYDLPCLSPEHFIEVNALRRQITAVVRGILADGVKSGEFDVPDVDGTALALLSMVTDVARWFPANSRQTPEQLGRLYADLALRMAAPHGTRAADAPGH</sequence>
<dbReference type="PROSITE" id="PS50977">
    <property type="entry name" value="HTH_TETR_2"/>
    <property type="match status" value="1"/>
</dbReference>
<dbReference type="PROSITE" id="PS01081">
    <property type="entry name" value="HTH_TETR_1"/>
    <property type="match status" value="1"/>
</dbReference>
<dbReference type="PANTHER" id="PTHR30055">
    <property type="entry name" value="HTH-TYPE TRANSCRIPTIONAL REGULATOR RUTR"/>
    <property type="match status" value="1"/>
</dbReference>
<dbReference type="SUPFAM" id="SSF48498">
    <property type="entry name" value="Tetracyclin repressor-like, C-terminal domain"/>
    <property type="match status" value="1"/>
</dbReference>
<accession>A0A941ELT6</accession>
<dbReference type="EMBL" id="JAGSOG010000015">
    <property type="protein sequence ID" value="MBR7832713.1"/>
    <property type="molecule type" value="Genomic_DNA"/>
</dbReference>
<protein>
    <submittedName>
        <fullName evidence="4">TetR family transcriptional regulator</fullName>
    </submittedName>
</protein>
<proteinExistence type="predicted"/>
<evidence type="ECO:0000256" key="1">
    <source>
        <dbReference type="ARBA" id="ARBA00023125"/>
    </source>
</evidence>
<dbReference type="AlphaFoldDB" id="A0A941ELT6"/>
<evidence type="ECO:0000259" key="3">
    <source>
        <dbReference type="PROSITE" id="PS50977"/>
    </source>
</evidence>
<feature type="DNA-binding region" description="H-T-H motif" evidence="2">
    <location>
        <begin position="48"/>
        <end position="67"/>
    </location>
</feature>
<evidence type="ECO:0000256" key="2">
    <source>
        <dbReference type="PROSITE-ProRule" id="PRU00335"/>
    </source>
</evidence>